<dbReference type="PANTHER" id="PTHR43267">
    <property type="entry name" value="TRNA THREONYLCARBAMOYLADENOSINE DEHYDRATASE"/>
    <property type="match status" value="1"/>
</dbReference>
<dbReference type="RefSeq" id="WP_060807834.1">
    <property type="nucleotide sequence ID" value="NZ_KQ958120.1"/>
</dbReference>
<dbReference type="GO" id="GO:0061503">
    <property type="term" value="F:tRNA threonylcarbamoyladenosine dehydratase"/>
    <property type="evidence" value="ECO:0007669"/>
    <property type="project" value="TreeGrafter"/>
</dbReference>
<dbReference type="InterPro" id="IPR045886">
    <property type="entry name" value="ThiF/MoeB/HesA"/>
</dbReference>
<reference evidence="2 3" key="1">
    <citation type="submission" date="2016-01" db="EMBL/GenBank/DDBJ databases">
        <authorList>
            <person name="Oliw E.H."/>
        </authorList>
    </citation>
    <scope>NUCLEOTIDE SEQUENCE [LARGE SCALE GENOMIC DNA]</scope>
    <source>
        <strain evidence="2 3">CMW7756B</strain>
    </source>
</reference>
<dbReference type="SUPFAM" id="SSF69572">
    <property type="entry name" value="Activating enzymes of the ubiquitin-like proteins"/>
    <property type="match status" value="1"/>
</dbReference>
<sequence length="207" mass="22488">MREATEFERALSKFYGTEELEALQQAVVGIFGAGGLGSNCAVSLARSGVTHFIVADFDVVELGNLNRQYFFPHHVGLYKVDALRDILLQINPAIEVTVYKEQLTAQTIPQMYSEAHILVEAFDGVDAKQMFFESTLEMKQPKVMVSGLAGIGNSDAIRIQALGDSMYMVGDGVSGIDTYLPFAPKVAIAANKEADIVLSLILGRPIV</sequence>
<feature type="domain" description="THIF-type NAD/FAD binding fold" evidence="1">
    <location>
        <begin position="10"/>
        <end position="153"/>
    </location>
</feature>
<evidence type="ECO:0000313" key="2">
    <source>
        <dbReference type="EMBL" id="KXA62439.1"/>
    </source>
</evidence>
<dbReference type="EMBL" id="LRQT01000091">
    <property type="protein sequence ID" value="KXA62439.1"/>
    <property type="molecule type" value="Genomic_DNA"/>
</dbReference>
<evidence type="ECO:0000259" key="1">
    <source>
        <dbReference type="Pfam" id="PF00899"/>
    </source>
</evidence>
<dbReference type="GO" id="GO:0008641">
    <property type="term" value="F:ubiquitin-like modifier activating enzyme activity"/>
    <property type="evidence" value="ECO:0007669"/>
    <property type="project" value="InterPro"/>
</dbReference>
<accession>A0A133S234</accession>
<dbReference type="AlphaFoldDB" id="A0A133S234"/>
<dbReference type="Pfam" id="PF00899">
    <property type="entry name" value="ThiF"/>
    <property type="match status" value="1"/>
</dbReference>
<dbReference type="PANTHER" id="PTHR43267:SF3">
    <property type="entry name" value="THIF PROTEIN"/>
    <property type="match status" value="1"/>
</dbReference>
<protein>
    <submittedName>
        <fullName evidence="2">Thiamine biosynthesis protein ThiF</fullName>
    </submittedName>
</protein>
<evidence type="ECO:0000313" key="3">
    <source>
        <dbReference type="Proteomes" id="UP000070226"/>
    </source>
</evidence>
<dbReference type="NCBIfam" id="NF006395">
    <property type="entry name" value="PRK08644.1"/>
    <property type="match status" value="1"/>
</dbReference>
<dbReference type="Gene3D" id="3.40.50.720">
    <property type="entry name" value="NAD(P)-binding Rossmann-like Domain"/>
    <property type="match status" value="1"/>
</dbReference>
<dbReference type="Proteomes" id="UP000070226">
    <property type="component" value="Unassembled WGS sequence"/>
</dbReference>
<dbReference type="NCBIfam" id="TIGR02354">
    <property type="entry name" value="thiF_fam2"/>
    <property type="match status" value="1"/>
</dbReference>
<comment type="caution">
    <text evidence="2">The sequence shown here is derived from an EMBL/GenBank/DDBJ whole genome shotgun (WGS) entry which is preliminary data.</text>
</comment>
<gene>
    <name evidence="2" type="ORF">HMPREF3233_01621</name>
</gene>
<dbReference type="InterPro" id="IPR012729">
    <property type="entry name" value="ThiF_fam2"/>
</dbReference>
<dbReference type="InterPro" id="IPR000594">
    <property type="entry name" value="ThiF_NAD_FAD-bd"/>
</dbReference>
<name>A0A133S234_9FIRM</name>
<dbReference type="InterPro" id="IPR035985">
    <property type="entry name" value="Ubiquitin-activating_enz"/>
</dbReference>
<proteinExistence type="predicted"/>
<organism evidence="2">
    <name type="scientific">Veillonella atypica</name>
    <dbReference type="NCBI Taxonomy" id="39777"/>
    <lineage>
        <taxon>Bacteria</taxon>
        <taxon>Bacillati</taxon>
        <taxon>Bacillota</taxon>
        <taxon>Negativicutes</taxon>
        <taxon>Veillonellales</taxon>
        <taxon>Veillonellaceae</taxon>
        <taxon>Veillonella</taxon>
    </lineage>
</organism>
<dbReference type="PATRIC" id="fig|39777.7.peg.1588"/>
<dbReference type="GO" id="GO:0061504">
    <property type="term" value="P:cyclic threonylcarbamoyladenosine biosynthetic process"/>
    <property type="evidence" value="ECO:0007669"/>
    <property type="project" value="TreeGrafter"/>
</dbReference>